<dbReference type="PROSITE" id="PS52016">
    <property type="entry name" value="TONB_DEPENDENT_REC_3"/>
    <property type="match status" value="1"/>
</dbReference>
<evidence type="ECO:0000256" key="1">
    <source>
        <dbReference type="ARBA" id="ARBA00004571"/>
    </source>
</evidence>
<dbReference type="NCBIfam" id="TIGR04056">
    <property type="entry name" value="OMP_RagA_SusC"/>
    <property type="match status" value="1"/>
</dbReference>
<dbReference type="InterPro" id="IPR023996">
    <property type="entry name" value="TonB-dep_OMP_SusC/RagA"/>
</dbReference>
<dbReference type="InterPro" id="IPR036942">
    <property type="entry name" value="Beta-barrel_TonB_sf"/>
</dbReference>
<keyword evidence="3 7" id="KW-1134">Transmembrane beta strand</keyword>
<feature type="signal peptide" evidence="8">
    <location>
        <begin position="1"/>
        <end position="19"/>
    </location>
</feature>
<comment type="similarity">
    <text evidence="7">Belongs to the TonB-dependent receptor family.</text>
</comment>
<organism evidence="10 11">
    <name type="scientific">Bacteroides gallinaceum</name>
    <dbReference type="NCBI Taxonomy" id="1462571"/>
    <lineage>
        <taxon>Bacteria</taxon>
        <taxon>Pseudomonadati</taxon>
        <taxon>Bacteroidota</taxon>
        <taxon>Bacteroidia</taxon>
        <taxon>Bacteroidales</taxon>
        <taxon>Bacteroidaceae</taxon>
        <taxon>Bacteroides</taxon>
    </lineage>
</organism>
<evidence type="ECO:0000256" key="4">
    <source>
        <dbReference type="ARBA" id="ARBA00022692"/>
    </source>
</evidence>
<keyword evidence="8" id="KW-0732">Signal</keyword>
<evidence type="ECO:0000259" key="9">
    <source>
        <dbReference type="Pfam" id="PF07715"/>
    </source>
</evidence>
<evidence type="ECO:0000256" key="5">
    <source>
        <dbReference type="ARBA" id="ARBA00023136"/>
    </source>
</evidence>
<dbReference type="InterPro" id="IPR023997">
    <property type="entry name" value="TonB-dep_OMP_SusC/RagA_CS"/>
</dbReference>
<dbReference type="InterPro" id="IPR037066">
    <property type="entry name" value="Plug_dom_sf"/>
</dbReference>
<dbReference type="Proteomes" id="UP001167871">
    <property type="component" value="Unassembled WGS sequence"/>
</dbReference>
<keyword evidence="5 7" id="KW-0472">Membrane</keyword>
<name>A0ABT7XBK2_9BACE</name>
<accession>A0ABT7XBK2</accession>
<reference evidence="10" key="1">
    <citation type="submission" date="2023-06" db="EMBL/GenBank/DDBJ databases">
        <authorList>
            <person name="Zeman M."/>
            <person name="Kubasova T."/>
            <person name="Jahodarova E."/>
            <person name="Nykrynova M."/>
            <person name="Rychlik I."/>
        </authorList>
    </citation>
    <scope>NUCLEOTIDE SEQUENCE</scope>
    <source>
        <strain evidence="10">84_SSukc20</strain>
    </source>
</reference>
<evidence type="ECO:0000313" key="10">
    <source>
        <dbReference type="EMBL" id="MDN0051243.1"/>
    </source>
</evidence>
<dbReference type="Pfam" id="PF13715">
    <property type="entry name" value="CarbopepD_reg_2"/>
    <property type="match status" value="1"/>
</dbReference>
<dbReference type="InterPro" id="IPR008969">
    <property type="entry name" value="CarboxyPept-like_regulatory"/>
</dbReference>
<dbReference type="EMBL" id="JAUEII010000089">
    <property type="protein sequence ID" value="MDN0051243.1"/>
    <property type="molecule type" value="Genomic_DNA"/>
</dbReference>
<keyword evidence="10" id="KW-0675">Receptor</keyword>
<proteinExistence type="inferred from homology"/>
<reference evidence="10" key="2">
    <citation type="submission" date="2024-05" db="EMBL/GenBank/DDBJ databases">
        <title>Identification and characterization of horizontal gene transfer across gut microbiota members of farm animals based on homology search.</title>
        <authorList>
            <person name="Schwarzerova J."/>
            <person name="Nykrynova M."/>
            <person name="Jureckova K."/>
            <person name="Cejkova D."/>
            <person name="Rychlik I."/>
        </authorList>
    </citation>
    <scope>NUCLEOTIDE SEQUENCE</scope>
    <source>
        <strain evidence="10">84_SSukc20</strain>
    </source>
</reference>
<keyword evidence="2 7" id="KW-0813">Transport</keyword>
<dbReference type="InterPro" id="IPR012910">
    <property type="entry name" value="Plug_dom"/>
</dbReference>
<dbReference type="InterPro" id="IPR039426">
    <property type="entry name" value="TonB-dep_rcpt-like"/>
</dbReference>
<sequence>MSRSLTLLCMLLFCIATYAQRITVSGKVTAGGEGLPGVTVAVKGSTNGTITSMDGDYSLQTEPQNTLVFSFIGYETQEVPINGQKTINIEMHESSIAIDEVVIAVPYGTAKKSTFTGSASVIDKKIIAASQVSSVSKALQGTVAGLQSFSTSGQPGEDASIYIRGVGSANATTTPLYVVDGVPYDGALSSISSQDIASVTVLKDAAAASLYGSRAANGVIMITTKQGQNGSAPTIQLSAKYGFSSRAVRDYDQLSTNDYFMLQWEALRNSYMDNGQSAESAAQTASSILATTATGGLGINPYGTQYPQPVGTDGKIVAGATPLWDDSWEDALSQDAHYTDISASISGGSERTKYYFSLGYLNDQGAYICSGFKRYNLRTNITTDLRKWLQVGLNVSATHSVQDYPKQDDTAIGNIVLAARSIPSFYPVYERDLTTGEYLLDENGNRIYDYGNYRKGSYNGYNFAQSMLYDKKEYKRDAASIRGYLQITPLEGLSYKMSLNIDYNSRFAHFYDNPTYGKEPLTGGVEKENVRTTGLTYNNVINWNHTFNENHDVRLMAGQEYYEYNTSNFGGSRTGVITDGYYEPDVASTLSSFYGNSDQYKLLSFFGSAEYSYQSKYFVSASVRTDGSSRFHPDHRWGTFWSFGGSWKISREKFLEEAANDWLTNLTLRASYGAQGNDNVGYYAYKALYEIGSSFGESTLHASRLETPELSWETNLNLNVGLDFGFWSNRLNGTIEFFQRASKDLLFARDLVPSGGFSSIDANIGKLKNYGWEFTINGTPVLTKDWTWKLSVNATTYKNEIVELPTDVMWQSTKKWVKGGSLYDFWLYEWAGVNPENGNPQWYYTDTDGSRKITEDYSSLTSDDKVKVGSSLPKVSGGFQSDLTWRDLSLSMLFSYAIGGKLYNNDYKSMISVSGGNGSTLSKDMLNRWTPENRYTDIPRLSYDQTSYFTSSSSRWLVNRSFLRLKTVTLSYNLPEKWLHYATIKQASIFLQGENLLTFCHQQGLDPEQPINGMVSYRYPAMKTFSFGINVTL</sequence>
<dbReference type="Gene3D" id="2.40.170.20">
    <property type="entry name" value="TonB-dependent receptor, beta-barrel domain"/>
    <property type="match status" value="1"/>
</dbReference>
<dbReference type="Gene3D" id="2.170.130.10">
    <property type="entry name" value="TonB-dependent receptor, plug domain"/>
    <property type="match status" value="1"/>
</dbReference>
<dbReference type="SUPFAM" id="SSF56935">
    <property type="entry name" value="Porins"/>
    <property type="match status" value="1"/>
</dbReference>
<dbReference type="Pfam" id="PF07715">
    <property type="entry name" value="Plug"/>
    <property type="match status" value="1"/>
</dbReference>
<evidence type="ECO:0000313" key="11">
    <source>
        <dbReference type="Proteomes" id="UP001167871"/>
    </source>
</evidence>
<evidence type="ECO:0000256" key="2">
    <source>
        <dbReference type="ARBA" id="ARBA00022448"/>
    </source>
</evidence>
<keyword evidence="4 7" id="KW-0812">Transmembrane</keyword>
<dbReference type="Gene3D" id="2.60.40.1120">
    <property type="entry name" value="Carboxypeptidase-like, regulatory domain"/>
    <property type="match status" value="1"/>
</dbReference>
<comment type="subcellular location">
    <subcellularLocation>
        <location evidence="1 7">Cell outer membrane</location>
        <topology evidence="1 7">Multi-pass membrane protein</topology>
    </subcellularLocation>
</comment>
<feature type="chain" id="PRO_5045923317" evidence="8">
    <location>
        <begin position="20"/>
        <end position="1033"/>
    </location>
</feature>
<evidence type="ECO:0000256" key="6">
    <source>
        <dbReference type="ARBA" id="ARBA00023237"/>
    </source>
</evidence>
<dbReference type="RefSeq" id="WP_087248962.1">
    <property type="nucleotide sequence ID" value="NZ_JACJJF010000077.1"/>
</dbReference>
<keyword evidence="6 7" id="KW-0998">Cell outer membrane</keyword>
<feature type="domain" description="TonB-dependent receptor plug" evidence="9">
    <location>
        <begin position="112"/>
        <end position="219"/>
    </location>
</feature>
<dbReference type="SUPFAM" id="SSF49464">
    <property type="entry name" value="Carboxypeptidase regulatory domain-like"/>
    <property type="match status" value="1"/>
</dbReference>
<evidence type="ECO:0000256" key="8">
    <source>
        <dbReference type="SAM" id="SignalP"/>
    </source>
</evidence>
<comment type="caution">
    <text evidence="10">The sequence shown here is derived from an EMBL/GenBank/DDBJ whole genome shotgun (WGS) entry which is preliminary data.</text>
</comment>
<evidence type="ECO:0000256" key="7">
    <source>
        <dbReference type="PROSITE-ProRule" id="PRU01360"/>
    </source>
</evidence>
<dbReference type="NCBIfam" id="TIGR04057">
    <property type="entry name" value="SusC_RagA_signa"/>
    <property type="match status" value="1"/>
</dbReference>
<protein>
    <submittedName>
        <fullName evidence="10">TonB-dependent receptor</fullName>
    </submittedName>
</protein>
<keyword evidence="11" id="KW-1185">Reference proteome</keyword>
<evidence type="ECO:0000256" key="3">
    <source>
        <dbReference type="ARBA" id="ARBA00022452"/>
    </source>
</evidence>
<gene>
    <name evidence="10" type="ORF">QVO10_18035</name>
</gene>